<feature type="region of interest" description="Disordered" evidence="5">
    <location>
        <begin position="1"/>
        <end position="23"/>
    </location>
</feature>
<keyword evidence="4" id="KW-0804">Transcription</keyword>
<keyword evidence="9" id="KW-1185">Reference proteome</keyword>
<evidence type="ECO:0000259" key="6">
    <source>
        <dbReference type="Pfam" id="PF04542"/>
    </source>
</evidence>
<dbReference type="CDD" id="cd06171">
    <property type="entry name" value="Sigma70_r4"/>
    <property type="match status" value="1"/>
</dbReference>
<name>A0A975IX35_9CAUL</name>
<dbReference type="GO" id="GO:0006352">
    <property type="term" value="P:DNA-templated transcription initiation"/>
    <property type="evidence" value="ECO:0007669"/>
    <property type="project" value="InterPro"/>
</dbReference>
<dbReference type="InterPro" id="IPR014284">
    <property type="entry name" value="RNA_pol_sigma-70_dom"/>
</dbReference>
<dbReference type="PANTHER" id="PTHR43133">
    <property type="entry name" value="RNA POLYMERASE ECF-TYPE SIGMA FACTO"/>
    <property type="match status" value="1"/>
</dbReference>
<dbReference type="GO" id="GO:0003677">
    <property type="term" value="F:DNA binding"/>
    <property type="evidence" value="ECO:0007669"/>
    <property type="project" value="InterPro"/>
</dbReference>
<protein>
    <submittedName>
        <fullName evidence="8">Sigma-70 family RNA polymerase sigma factor</fullName>
    </submittedName>
</protein>
<sequence>MLQRQNTVKSRPRTAATSPGPAEEARLISRIADGDGRAFDELYRIYRPRLTRFLINMTRRRQMTEEVLNDTMMVVWNRPHSFDGTSKVSTWVFAIAYRKALKALHRNQDPLEDKHAETRPSLEAGPEQQVGDQQVRKVLWDAISELSADHRAVVDLTYFHENGYREIAEIMNCPVDTIKTRMFHARRHLKRKLAGQLVDWL</sequence>
<proteinExistence type="inferred from homology"/>
<dbReference type="InterPro" id="IPR013249">
    <property type="entry name" value="RNA_pol_sigma70_r4_t2"/>
</dbReference>
<organism evidence="8 9">
    <name type="scientific">Phenylobacterium montanum</name>
    <dbReference type="NCBI Taxonomy" id="2823693"/>
    <lineage>
        <taxon>Bacteria</taxon>
        <taxon>Pseudomonadati</taxon>
        <taxon>Pseudomonadota</taxon>
        <taxon>Alphaproteobacteria</taxon>
        <taxon>Caulobacterales</taxon>
        <taxon>Caulobacteraceae</taxon>
        <taxon>Phenylobacterium</taxon>
    </lineage>
</organism>
<feature type="compositionally biased region" description="Basic and acidic residues" evidence="5">
    <location>
        <begin position="108"/>
        <end position="120"/>
    </location>
</feature>
<dbReference type="Gene3D" id="1.10.10.10">
    <property type="entry name" value="Winged helix-like DNA-binding domain superfamily/Winged helix DNA-binding domain"/>
    <property type="match status" value="1"/>
</dbReference>
<dbReference type="EMBL" id="CP073078">
    <property type="protein sequence ID" value="QUD90480.1"/>
    <property type="molecule type" value="Genomic_DNA"/>
</dbReference>
<evidence type="ECO:0000256" key="4">
    <source>
        <dbReference type="ARBA" id="ARBA00023163"/>
    </source>
</evidence>
<feature type="domain" description="RNA polymerase sigma-70 region 2" evidence="6">
    <location>
        <begin position="42"/>
        <end position="108"/>
    </location>
</feature>
<dbReference type="Pfam" id="PF08281">
    <property type="entry name" value="Sigma70_r4_2"/>
    <property type="match status" value="1"/>
</dbReference>
<dbReference type="Proteomes" id="UP000676409">
    <property type="component" value="Chromosome"/>
</dbReference>
<comment type="similarity">
    <text evidence="1">Belongs to the sigma-70 factor family. ECF subfamily.</text>
</comment>
<dbReference type="KEGG" id="caul:KCG34_11755"/>
<dbReference type="Pfam" id="PF04542">
    <property type="entry name" value="Sigma70_r2"/>
    <property type="match status" value="1"/>
</dbReference>
<evidence type="ECO:0000256" key="1">
    <source>
        <dbReference type="ARBA" id="ARBA00010641"/>
    </source>
</evidence>
<accession>A0A975IX35</accession>
<gene>
    <name evidence="8" type="ORF">KCG34_11755</name>
</gene>
<evidence type="ECO:0000256" key="3">
    <source>
        <dbReference type="ARBA" id="ARBA00023082"/>
    </source>
</evidence>
<evidence type="ECO:0000313" key="8">
    <source>
        <dbReference type="EMBL" id="QUD90480.1"/>
    </source>
</evidence>
<evidence type="ECO:0000259" key="7">
    <source>
        <dbReference type="Pfam" id="PF08281"/>
    </source>
</evidence>
<dbReference type="InterPro" id="IPR036388">
    <property type="entry name" value="WH-like_DNA-bd_sf"/>
</dbReference>
<dbReference type="SUPFAM" id="SSF88946">
    <property type="entry name" value="Sigma2 domain of RNA polymerase sigma factors"/>
    <property type="match status" value="1"/>
</dbReference>
<evidence type="ECO:0000256" key="5">
    <source>
        <dbReference type="SAM" id="MobiDB-lite"/>
    </source>
</evidence>
<dbReference type="Gene3D" id="1.10.1740.10">
    <property type="match status" value="1"/>
</dbReference>
<dbReference type="InterPro" id="IPR039425">
    <property type="entry name" value="RNA_pol_sigma-70-like"/>
</dbReference>
<feature type="region of interest" description="Disordered" evidence="5">
    <location>
        <begin position="108"/>
        <end position="130"/>
    </location>
</feature>
<dbReference type="NCBIfam" id="TIGR02937">
    <property type="entry name" value="sigma70-ECF"/>
    <property type="match status" value="1"/>
</dbReference>
<feature type="domain" description="RNA polymerase sigma factor 70 region 4 type 2" evidence="7">
    <location>
        <begin position="138"/>
        <end position="189"/>
    </location>
</feature>
<dbReference type="AlphaFoldDB" id="A0A975IX35"/>
<dbReference type="InterPro" id="IPR013324">
    <property type="entry name" value="RNA_pol_sigma_r3/r4-like"/>
</dbReference>
<evidence type="ECO:0000313" key="9">
    <source>
        <dbReference type="Proteomes" id="UP000676409"/>
    </source>
</evidence>
<reference evidence="8" key="1">
    <citation type="submission" date="2021-04" db="EMBL/GenBank/DDBJ databases">
        <title>The complete genome sequence of Caulobacter sp. S6.</title>
        <authorList>
            <person name="Tang Y."/>
            <person name="Ouyang W."/>
            <person name="Liu Q."/>
            <person name="Huang B."/>
            <person name="Guo Z."/>
            <person name="Lei P."/>
        </authorList>
    </citation>
    <scope>NUCLEOTIDE SEQUENCE</scope>
    <source>
        <strain evidence="8">S6</strain>
    </source>
</reference>
<dbReference type="SUPFAM" id="SSF88659">
    <property type="entry name" value="Sigma3 and sigma4 domains of RNA polymerase sigma factors"/>
    <property type="match status" value="1"/>
</dbReference>
<dbReference type="InterPro" id="IPR013325">
    <property type="entry name" value="RNA_pol_sigma_r2"/>
</dbReference>
<keyword evidence="2" id="KW-0805">Transcription regulation</keyword>
<dbReference type="RefSeq" id="WP_211940531.1">
    <property type="nucleotide sequence ID" value="NZ_CP073078.1"/>
</dbReference>
<dbReference type="PANTHER" id="PTHR43133:SF32">
    <property type="entry name" value="BLR3042 PROTEIN"/>
    <property type="match status" value="1"/>
</dbReference>
<dbReference type="GO" id="GO:0016987">
    <property type="term" value="F:sigma factor activity"/>
    <property type="evidence" value="ECO:0007669"/>
    <property type="project" value="UniProtKB-KW"/>
</dbReference>
<keyword evidence="3" id="KW-0731">Sigma factor</keyword>
<dbReference type="InterPro" id="IPR007627">
    <property type="entry name" value="RNA_pol_sigma70_r2"/>
</dbReference>
<evidence type="ECO:0000256" key="2">
    <source>
        <dbReference type="ARBA" id="ARBA00023015"/>
    </source>
</evidence>